<evidence type="ECO:0000313" key="6">
    <source>
        <dbReference type="Proteomes" id="UP000541610"/>
    </source>
</evidence>
<dbReference type="PRINTS" id="PR00625">
    <property type="entry name" value="JDOMAIN"/>
</dbReference>
<dbReference type="PANTHER" id="PTHR44157:SF1">
    <property type="entry name" value="DNAJ HOMOLOG SUBFAMILY C MEMBER 11"/>
    <property type="match status" value="1"/>
</dbReference>
<dbReference type="PROSITE" id="PS50076">
    <property type="entry name" value="DNAJ_2"/>
    <property type="match status" value="1"/>
</dbReference>
<keyword evidence="3" id="KW-0472">Membrane</keyword>
<accession>A0A7J6PB41</accession>
<protein>
    <recommendedName>
        <fullName evidence="4">J domain-containing protein</fullName>
    </recommendedName>
</protein>
<gene>
    <name evidence="5" type="ORF">FOZ60_012205</name>
</gene>
<keyword evidence="1" id="KW-0143">Chaperone</keyword>
<keyword evidence="3" id="KW-0812">Transmembrane</keyword>
<feature type="compositionally biased region" description="Low complexity" evidence="2">
    <location>
        <begin position="156"/>
        <end position="169"/>
    </location>
</feature>
<reference evidence="5 6" key="1">
    <citation type="submission" date="2020-04" db="EMBL/GenBank/DDBJ databases">
        <title>Perkinsus olseni comparative genomics.</title>
        <authorList>
            <person name="Bogema D.R."/>
        </authorList>
    </citation>
    <scope>NUCLEOTIDE SEQUENCE [LARGE SCALE GENOMIC DNA]</scope>
    <source>
        <strain evidence="5">00978-12</strain>
    </source>
</reference>
<dbReference type="SUPFAM" id="SSF46565">
    <property type="entry name" value="Chaperone J-domain"/>
    <property type="match status" value="1"/>
</dbReference>
<feature type="region of interest" description="Disordered" evidence="2">
    <location>
        <begin position="374"/>
        <end position="429"/>
    </location>
</feature>
<name>A0A7J6PB41_PEROL</name>
<dbReference type="Proteomes" id="UP000541610">
    <property type="component" value="Unassembled WGS sequence"/>
</dbReference>
<dbReference type="SMART" id="SM00271">
    <property type="entry name" value="DnaJ"/>
    <property type="match status" value="1"/>
</dbReference>
<dbReference type="CDD" id="cd06257">
    <property type="entry name" value="DnaJ"/>
    <property type="match status" value="1"/>
</dbReference>
<feature type="compositionally biased region" description="Acidic residues" evidence="2">
    <location>
        <begin position="386"/>
        <end position="396"/>
    </location>
</feature>
<feature type="transmembrane region" description="Helical" evidence="3">
    <location>
        <begin position="21"/>
        <end position="42"/>
    </location>
</feature>
<dbReference type="OrthoDB" id="10250354at2759"/>
<evidence type="ECO:0000256" key="3">
    <source>
        <dbReference type="SAM" id="Phobius"/>
    </source>
</evidence>
<dbReference type="Pfam" id="PF00226">
    <property type="entry name" value="DnaJ"/>
    <property type="match status" value="1"/>
</dbReference>
<dbReference type="AlphaFoldDB" id="A0A7J6PB41"/>
<dbReference type="PANTHER" id="PTHR44157">
    <property type="entry name" value="DNAJ HOMOLOG SUBFAMILY C MEMBER 11"/>
    <property type="match status" value="1"/>
</dbReference>
<comment type="caution">
    <text evidence="5">The sequence shown here is derived from an EMBL/GenBank/DDBJ whole genome shotgun (WGS) entry which is preliminary data.</text>
</comment>
<feature type="domain" description="J" evidence="4">
    <location>
        <begin position="79"/>
        <end position="202"/>
    </location>
</feature>
<feature type="compositionally biased region" description="Low complexity" evidence="2">
    <location>
        <begin position="124"/>
        <end position="134"/>
    </location>
</feature>
<dbReference type="Pfam" id="PF11875">
    <property type="entry name" value="DnaJ-like_C11_C"/>
    <property type="match status" value="1"/>
</dbReference>
<dbReference type="InterPro" id="IPR036869">
    <property type="entry name" value="J_dom_sf"/>
</dbReference>
<dbReference type="GO" id="GO:0042407">
    <property type="term" value="P:cristae formation"/>
    <property type="evidence" value="ECO:0007669"/>
    <property type="project" value="TreeGrafter"/>
</dbReference>
<evidence type="ECO:0000256" key="2">
    <source>
        <dbReference type="SAM" id="MobiDB-lite"/>
    </source>
</evidence>
<feature type="region of interest" description="Disordered" evidence="2">
    <location>
        <begin position="110"/>
        <end position="169"/>
    </location>
</feature>
<sequence length="500" mass="55661">MMMIIDGHATTTTTTNSITTVLAIIINIATITTGLGICFYMPCGLLRCYWSKMPPRTPRPSSSSSVSGSCSSSSSKIADYYNLLGVSSDASIDDIRHAFYDICRRYHPDKVTPKNTKEKEKENNNTNHSSNNNTDEMIKTMTGDDDDDDATLGKGTNTTTTTTTTTQQQQHSASALEHWTAIQAAWKCLSNDTKRIIYDIRREGRMVTEDDSNRLLLLLKAQAKRDIDNMQHEYHRILKREKKRNGVIIIKAIFGNLTPKDGNQHHHHQQDDDDDDDDDVGVEGPYIDVTLPLQCTVDTHKVILAAGLAKSDIPGFYNPIPLHLQQQYGRDADGTSMEAASLYVVYEFKGKLHEVTVNDTDPLWLPLKSHAIPQNGKLRGPRPQQLEEEEVKEDDDGGVRGEDNNITVPPTTPPPEVGMKDKASFPSPPRSSLYQYRVLGYMYDTTKTKWLSLYSNHDITSIIITTTSLATAATILALGWKWARKGSSSSTSITTLLGHK</sequence>
<keyword evidence="3" id="KW-1133">Transmembrane helix</keyword>
<dbReference type="InterPro" id="IPR052243">
    <property type="entry name" value="Mito_inner_membrane_organizer"/>
</dbReference>
<dbReference type="InterPro" id="IPR001623">
    <property type="entry name" value="DnaJ_domain"/>
</dbReference>
<dbReference type="InterPro" id="IPR024586">
    <property type="entry name" value="DnaJ-like_C11_C"/>
</dbReference>
<evidence type="ECO:0000259" key="4">
    <source>
        <dbReference type="PROSITE" id="PS50076"/>
    </source>
</evidence>
<feature type="compositionally biased region" description="Basic and acidic residues" evidence="2">
    <location>
        <begin position="110"/>
        <end position="123"/>
    </location>
</feature>
<dbReference type="EMBL" id="JABANP010000052">
    <property type="protein sequence ID" value="KAF4692976.1"/>
    <property type="molecule type" value="Genomic_DNA"/>
</dbReference>
<organism evidence="5 6">
    <name type="scientific">Perkinsus olseni</name>
    <name type="common">Perkinsus atlanticus</name>
    <dbReference type="NCBI Taxonomy" id="32597"/>
    <lineage>
        <taxon>Eukaryota</taxon>
        <taxon>Sar</taxon>
        <taxon>Alveolata</taxon>
        <taxon>Perkinsozoa</taxon>
        <taxon>Perkinsea</taxon>
        <taxon>Perkinsida</taxon>
        <taxon>Perkinsidae</taxon>
        <taxon>Perkinsus</taxon>
    </lineage>
</organism>
<feature type="compositionally biased region" description="Acidic residues" evidence="2">
    <location>
        <begin position="271"/>
        <end position="281"/>
    </location>
</feature>
<dbReference type="GO" id="GO:0005739">
    <property type="term" value="C:mitochondrion"/>
    <property type="evidence" value="ECO:0007669"/>
    <property type="project" value="GOC"/>
</dbReference>
<feature type="region of interest" description="Disordered" evidence="2">
    <location>
        <begin position="259"/>
        <end position="281"/>
    </location>
</feature>
<evidence type="ECO:0000256" key="1">
    <source>
        <dbReference type="ARBA" id="ARBA00023186"/>
    </source>
</evidence>
<evidence type="ECO:0000313" key="5">
    <source>
        <dbReference type="EMBL" id="KAF4692976.1"/>
    </source>
</evidence>
<proteinExistence type="predicted"/>
<dbReference type="Gene3D" id="1.10.287.110">
    <property type="entry name" value="DnaJ domain"/>
    <property type="match status" value="1"/>
</dbReference>